<evidence type="ECO:0000256" key="1">
    <source>
        <dbReference type="SAM" id="Phobius"/>
    </source>
</evidence>
<dbReference type="AlphaFoldDB" id="A0AAU8DKB9"/>
<sequence length="161" mass="16409">MTLLTARRVTVRPDFLAAMMLVLGGGAGLISVLLPWMTRREIGSSMSGWTYVTLGLSSGAGGDTGQTVSAYGVLGIAVAGGACILLGLSTLLPITHQPLGAISLMLGLAVIGAVLWWSQENQRSAGGFGALFDQLGPGWFVAAAAGPLILIGAIRALSRSD</sequence>
<name>A0AAU8DKB9_9ACTN</name>
<evidence type="ECO:0000313" key="2">
    <source>
        <dbReference type="EMBL" id="XCG62399.1"/>
    </source>
</evidence>
<accession>A0AAU8DKB9</accession>
<reference evidence="2" key="1">
    <citation type="submission" date="2024-05" db="EMBL/GenBank/DDBJ databases">
        <authorList>
            <person name="Cai S.Y."/>
            <person name="Jin L.M."/>
            <person name="Li H.R."/>
        </authorList>
    </citation>
    <scope>NUCLEOTIDE SEQUENCE</scope>
    <source>
        <strain evidence="2">A5-74</strain>
    </source>
</reference>
<dbReference type="RefSeq" id="WP_353648014.1">
    <property type="nucleotide sequence ID" value="NZ_CP159218.1"/>
</dbReference>
<feature type="transmembrane region" description="Helical" evidence="1">
    <location>
        <begin position="138"/>
        <end position="157"/>
    </location>
</feature>
<protein>
    <submittedName>
        <fullName evidence="2">Uncharacterized protein</fullName>
    </submittedName>
</protein>
<feature type="transmembrane region" description="Helical" evidence="1">
    <location>
        <begin position="99"/>
        <end position="118"/>
    </location>
</feature>
<gene>
    <name evidence="2" type="ORF">ABLG96_14200</name>
</gene>
<feature type="transmembrane region" description="Helical" evidence="1">
    <location>
        <begin position="15"/>
        <end position="34"/>
    </location>
</feature>
<keyword evidence="1" id="KW-0812">Transmembrane</keyword>
<proteinExistence type="predicted"/>
<keyword evidence="1" id="KW-1133">Transmembrane helix</keyword>
<dbReference type="EMBL" id="CP159218">
    <property type="protein sequence ID" value="XCG62399.1"/>
    <property type="molecule type" value="Genomic_DNA"/>
</dbReference>
<feature type="transmembrane region" description="Helical" evidence="1">
    <location>
        <begin position="68"/>
        <end position="92"/>
    </location>
</feature>
<organism evidence="2">
    <name type="scientific">Nakamurella sp. A5-74</name>
    <dbReference type="NCBI Taxonomy" id="3158264"/>
    <lineage>
        <taxon>Bacteria</taxon>
        <taxon>Bacillati</taxon>
        <taxon>Actinomycetota</taxon>
        <taxon>Actinomycetes</taxon>
        <taxon>Nakamurellales</taxon>
        <taxon>Nakamurellaceae</taxon>
        <taxon>Nakamurella</taxon>
    </lineage>
</organism>
<feature type="transmembrane region" description="Helical" evidence="1">
    <location>
        <begin position="46"/>
        <end position="62"/>
    </location>
</feature>
<keyword evidence="1" id="KW-0472">Membrane</keyword>